<feature type="transmembrane region" description="Helical" evidence="7">
    <location>
        <begin position="24"/>
        <end position="48"/>
    </location>
</feature>
<evidence type="ECO:0000313" key="10">
    <source>
        <dbReference type="Proteomes" id="UP001231859"/>
    </source>
</evidence>
<keyword evidence="10" id="KW-1185">Reference proteome</keyword>
<keyword evidence="4 7" id="KW-0812">Transmembrane</keyword>
<evidence type="ECO:0000259" key="8">
    <source>
        <dbReference type="Pfam" id="PF09335"/>
    </source>
</evidence>
<feature type="domain" description="VTT" evidence="8">
    <location>
        <begin position="48"/>
        <end position="173"/>
    </location>
</feature>
<dbReference type="Pfam" id="PF09335">
    <property type="entry name" value="VTT_dom"/>
    <property type="match status" value="1"/>
</dbReference>
<dbReference type="InterPro" id="IPR032818">
    <property type="entry name" value="DedA-like"/>
</dbReference>
<evidence type="ECO:0000256" key="4">
    <source>
        <dbReference type="ARBA" id="ARBA00022692"/>
    </source>
</evidence>
<feature type="transmembrane region" description="Helical" evidence="7">
    <location>
        <begin position="123"/>
        <end position="143"/>
    </location>
</feature>
<feature type="transmembrane region" description="Helical" evidence="7">
    <location>
        <begin position="60"/>
        <end position="87"/>
    </location>
</feature>
<dbReference type="RefSeq" id="WP_280939138.1">
    <property type="nucleotide sequence ID" value="NZ_CP123759.1"/>
</dbReference>
<feature type="transmembrane region" description="Helical" evidence="7">
    <location>
        <begin position="155"/>
        <end position="175"/>
    </location>
</feature>
<protein>
    <submittedName>
        <fullName evidence="9">DedA family protein</fullName>
    </submittedName>
</protein>
<comment type="subcellular location">
    <subcellularLocation>
        <location evidence="1 7">Cell membrane</location>
        <topology evidence="1 7">Multi-pass membrane protein</topology>
    </subcellularLocation>
</comment>
<comment type="similarity">
    <text evidence="2 7">Belongs to the DedA family.</text>
</comment>
<dbReference type="PANTHER" id="PTHR30353:SF11">
    <property type="entry name" value="INNER MEMBRANE PROTEIN YQJA"/>
    <property type="match status" value="1"/>
</dbReference>
<evidence type="ECO:0000256" key="3">
    <source>
        <dbReference type="ARBA" id="ARBA00022475"/>
    </source>
</evidence>
<keyword evidence="6 7" id="KW-0472">Membrane</keyword>
<evidence type="ECO:0000256" key="2">
    <source>
        <dbReference type="ARBA" id="ARBA00010792"/>
    </source>
</evidence>
<organism evidence="9 10">
    <name type="scientific">Arsenophonus apicola</name>
    <dbReference type="NCBI Taxonomy" id="2879119"/>
    <lineage>
        <taxon>Bacteria</taxon>
        <taxon>Pseudomonadati</taxon>
        <taxon>Pseudomonadota</taxon>
        <taxon>Gammaproteobacteria</taxon>
        <taxon>Enterobacterales</taxon>
        <taxon>Morganellaceae</taxon>
        <taxon>Arsenophonus</taxon>
    </lineage>
</organism>
<evidence type="ECO:0000256" key="7">
    <source>
        <dbReference type="RuleBase" id="RU367016"/>
    </source>
</evidence>
<gene>
    <name evidence="9" type="ORF">QG404_04215</name>
</gene>
<evidence type="ECO:0000256" key="5">
    <source>
        <dbReference type="ARBA" id="ARBA00022989"/>
    </source>
</evidence>
<evidence type="ECO:0000313" key="9">
    <source>
        <dbReference type="EMBL" id="WGO84110.1"/>
    </source>
</evidence>
<sequence>MQVLNEIVMAIWYHDFAKLINPDILWIIYAVLFTIIVLENGILPAAFLPGDTLLILSGALIAKGVLSFIPTIIILTIAASLGCWLGFLQGRWLSDTNVIKQWLKQIPQEYHDRANRLFDDQGLYALLFGRFLAFVRTLLPVLAGLSTLSHRRFQLFNWLSGLLWIGIIVSLGYAINQIPFIKRHENIVMNILIFLPILLLISGLIGSIVVYWKHKKAK</sequence>
<dbReference type="Proteomes" id="UP001231859">
    <property type="component" value="Chromosome"/>
</dbReference>
<dbReference type="EMBL" id="CP123759">
    <property type="protein sequence ID" value="WGO84110.1"/>
    <property type="molecule type" value="Genomic_DNA"/>
</dbReference>
<feature type="transmembrane region" description="Helical" evidence="7">
    <location>
        <begin position="187"/>
        <end position="212"/>
    </location>
</feature>
<proteinExistence type="inferred from homology"/>
<evidence type="ECO:0000256" key="6">
    <source>
        <dbReference type="ARBA" id="ARBA00023136"/>
    </source>
</evidence>
<evidence type="ECO:0000256" key="1">
    <source>
        <dbReference type="ARBA" id="ARBA00004651"/>
    </source>
</evidence>
<accession>A0ABY8P5L8</accession>
<keyword evidence="5 7" id="KW-1133">Transmembrane helix</keyword>
<dbReference type="InterPro" id="IPR032816">
    <property type="entry name" value="VTT_dom"/>
</dbReference>
<name>A0ABY8P5L8_9GAMM</name>
<keyword evidence="3 7" id="KW-1003">Cell membrane</keyword>
<reference evidence="9 10" key="1">
    <citation type="submission" date="2023-04" db="EMBL/GenBank/DDBJ databases">
        <title>Genome dynamics across the evolutionary transition to endosymbiosis.</title>
        <authorList>
            <person name="Siozios S."/>
            <person name="Nadal-Jimenez P."/>
            <person name="Azagi T."/>
            <person name="Sprong H."/>
            <person name="Frost C.L."/>
            <person name="Parratt S.R."/>
            <person name="Taylor G."/>
            <person name="Brettell L."/>
            <person name="Lew K.C."/>
            <person name="Croft L."/>
            <person name="King K.C."/>
            <person name="Brockhurst M.A."/>
            <person name="Hypsa V."/>
            <person name="Novakova E."/>
            <person name="Darby A.C."/>
            <person name="Hurst G.D.D."/>
        </authorList>
    </citation>
    <scope>NUCLEOTIDE SEQUENCE [LARGE SCALE GENOMIC DNA]</scope>
    <source>
        <strain evidence="10">aApi_AU</strain>
    </source>
</reference>
<dbReference type="PANTHER" id="PTHR30353">
    <property type="entry name" value="INNER MEMBRANE PROTEIN DEDA-RELATED"/>
    <property type="match status" value="1"/>
</dbReference>